<feature type="compositionally biased region" description="Acidic residues" evidence="1">
    <location>
        <begin position="100"/>
        <end position="125"/>
    </location>
</feature>
<dbReference type="AlphaFoldDB" id="X0SNW8"/>
<feature type="compositionally biased region" description="Basic and acidic residues" evidence="1">
    <location>
        <begin position="128"/>
        <end position="138"/>
    </location>
</feature>
<name>X0SNW8_9ZZZZ</name>
<accession>X0SNW8</accession>
<evidence type="ECO:0000313" key="2">
    <source>
        <dbReference type="EMBL" id="GAF82764.1"/>
    </source>
</evidence>
<feature type="compositionally biased region" description="Acidic residues" evidence="1">
    <location>
        <begin position="139"/>
        <end position="161"/>
    </location>
</feature>
<comment type="caution">
    <text evidence="2">The sequence shown here is derived from an EMBL/GenBank/DDBJ whole genome shotgun (WGS) entry which is preliminary data.</text>
</comment>
<feature type="compositionally biased region" description="Basic and acidic residues" evidence="1">
    <location>
        <begin position="67"/>
        <end position="76"/>
    </location>
</feature>
<proteinExistence type="predicted"/>
<dbReference type="EMBL" id="BARS01006066">
    <property type="protein sequence ID" value="GAF82764.1"/>
    <property type="molecule type" value="Genomic_DNA"/>
</dbReference>
<gene>
    <name evidence="2" type="ORF">S01H1_11866</name>
</gene>
<evidence type="ECO:0000256" key="1">
    <source>
        <dbReference type="SAM" id="MobiDB-lite"/>
    </source>
</evidence>
<feature type="non-terminal residue" evidence="2">
    <location>
        <position position="193"/>
    </location>
</feature>
<sequence>MAVNEKDIAEFDDMFDLSSDKTDDGNEQAEEYGHSTESAEPFESLAKEVSEDIQENESKGHALATENPHDIVKEICSDGAASIPIQEEPEEVKEPPVEEPPVEEPPVEEPPVEEVSDDGDDDFFDELPVQKKEPAKEEPAEEEPVEDTMLDDADVEPEVPSEADVLKKPDYGEVGEGDDKIEWMLESPSAMYN</sequence>
<protein>
    <submittedName>
        <fullName evidence="2">Uncharacterized protein</fullName>
    </submittedName>
</protein>
<feature type="compositionally biased region" description="Basic and acidic residues" evidence="1">
    <location>
        <begin position="164"/>
        <end position="179"/>
    </location>
</feature>
<feature type="region of interest" description="Disordered" evidence="1">
    <location>
        <begin position="1"/>
        <end position="179"/>
    </location>
</feature>
<reference evidence="2" key="1">
    <citation type="journal article" date="2014" name="Front. Microbiol.">
        <title>High frequency of phylogenetically diverse reductive dehalogenase-homologous genes in deep subseafloor sedimentary metagenomes.</title>
        <authorList>
            <person name="Kawai M."/>
            <person name="Futagami T."/>
            <person name="Toyoda A."/>
            <person name="Takaki Y."/>
            <person name="Nishi S."/>
            <person name="Hori S."/>
            <person name="Arai W."/>
            <person name="Tsubouchi T."/>
            <person name="Morono Y."/>
            <person name="Uchiyama I."/>
            <person name="Ito T."/>
            <person name="Fujiyama A."/>
            <person name="Inagaki F."/>
            <person name="Takami H."/>
        </authorList>
    </citation>
    <scope>NUCLEOTIDE SEQUENCE</scope>
    <source>
        <strain evidence="2">Expedition CK06-06</strain>
    </source>
</reference>
<organism evidence="2">
    <name type="scientific">marine sediment metagenome</name>
    <dbReference type="NCBI Taxonomy" id="412755"/>
    <lineage>
        <taxon>unclassified sequences</taxon>
        <taxon>metagenomes</taxon>
        <taxon>ecological metagenomes</taxon>
    </lineage>
</organism>
<feature type="compositionally biased region" description="Basic and acidic residues" evidence="1">
    <location>
        <begin position="45"/>
        <end position="60"/>
    </location>
</feature>